<evidence type="ECO:0000313" key="3">
    <source>
        <dbReference type="EMBL" id="SME87796.1"/>
    </source>
</evidence>
<keyword evidence="1" id="KW-0812">Transmembrane</keyword>
<feature type="transmembrane region" description="Helical" evidence="1">
    <location>
        <begin position="66"/>
        <end position="85"/>
    </location>
</feature>
<feature type="chain" id="PRO_5012079788" description="Glycine zipper" evidence="2">
    <location>
        <begin position="22"/>
        <end position="126"/>
    </location>
</feature>
<sequence length="126" mass="13455">MKKIMLALSLVEILISGAASAQVTNSQERFQDFFATAGYGTAFGAALGAATLPFQENPEKHLRSVAIGASIGFFAGSLLGSYVIFMPSVAESTPESHSPKLTVTPLFDRKGERIQGIQSSWQIAQF</sequence>
<protein>
    <recommendedName>
        <fullName evidence="5">Glycine zipper</fullName>
    </recommendedName>
</protein>
<feature type="transmembrane region" description="Helical" evidence="1">
    <location>
        <begin position="37"/>
        <end position="54"/>
    </location>
</feature>
<evidence type="ECO:0000256" key="1">
    <source>
        <dbReference type="SAM" id="Phobius"/>
    </source>
</evidence>
<keyword evidence="1" id="KW-1133">Transmembrane helix</keyword>
<reference evidence="4" key="1">
    <citation type="submission" date="2017-04" db="EMBL/GenBank/DDBJ databases">
        <authorList>
            <person name="Varghese N."/>
            <person name="Submissions S."/>
        </authorList>
    </citation>
    <scope>NUCLEOTIDE SEQUENCE [LARGE SCALE GENOMIC DNA]</scope>
    <source>
        <strain evidence="4">RKEM611</strain>
    </source>
</reference>
<keyword evidence="4" id="KW-1185">Reference proteome</keyword>
<name>A0A1Y6B4R0_9BACT</name>
<keyword evidence="1" id="KW-0472">Membrane</keyword>
<dbReference type="AlphaFoldDB" id="A0A1Y6B4R0"/>
<evidence type="ECO:0000256" key="2">
    <source>
        <dbReference type="SAM" id="SignalP"/>
    </source>
</evidence>
<keyword evidence="2" id="KW-0732">Signal</keyword>
<proteinExistence type="predicted"/>
<dbReference type="EMBL" id="FWZT01000001">
    <property type="protein sequence ID" value="SME87796.1"/>
    <property type="molecule type" value="Genomic_DNA"/>
</dbReference>
<evidence type="ECO:0008006" key="5">
    <source>
        <dbReference type="Google" id="ProtNLM"/>
    </source>
</evidence>
<evidence type="ECO:0000313" key="4">
    <source>
        <dbReference type="Proteomes" id="UP000192907"/>
    </source>
</evidence>
<organism evidence="3 4">
    <name type="scientific">Pseudobacteriovorax antillogorgiicola</name>
    <dbReference type="NCBI Taxonomy" id="1513793"/>
    <lineage>
        <taxon>Bacteria</taxon>
        <taxon>Pseudomonadati</taxon>
        <taxon>Bdellovibrionota</taxon>
        <taxon>Oligoflexia</taxon>
        <taxon>Oligoflexales</taxon>
        <taxon>Pseudobacteriovoracaceae</taxon>
        <taxon>Pseudobacteriovorax</taxon>
    </lineage>
</organism>
<feature type="signal peptide" evidence="2">
    <location>
        <begin position="1"/>
        <end position="21"/>
    </location>
</feature>
<accession>A0A1Y6B4R0</accession>
<gene>
    <name evidence="3" type="ORF">SAMN06296036_10126</name>
</gene>
<dbReference type="Proteomes" id="UP000192907">
    <property type="component" value="Unassembled WGS sequence"/>
</dbReference>